<evidence type="ECO:0000256" key="3">
    <source>
        <dbReference type="ARBA" id="ARBA00023012"/>
    </source>
</evidence>
<dbReference type="InterPro" id="IPR003018">
    <property type="entry name" value="GAF"/>
</dbReference>
<dbReference type="Proteomes" id="UP000321049">
    <property type="component" value="Unassembled WGS sequence"/>
</dbReference>
<dbReference type="Pfam" id="PF02518">
    <property type="entry name" value="HATPase_c"/>
    <property type="match status" value="1"/>
</dbReference>
<evidence type="ECO:0000313" key="5">
    <source>
        <dbReference type="EMBL" id="GEL97735.1"/>
    </source>
</evidence>
<keyword evidence="3" id="KW-0902">Two-component regulatory system</keyword>
<comment type="caution">
    <text evidence="5">The sequence shown here is derived from an EMBL/GenBank/DDBJ whole genome shotgun (WGS) entry which is preliminary data.</text>
</comment>
<dbReference type="PANTHER" id="PTHR24421">
    <property type="entry name" value="NITRATE/NITRITE SENSOR PROTEIN NARX-RELATED"/>
    <property type="match status" value="1"/>
</dbReference>
<dbReference type="RefSeq" id="WP_246123342.1">
    <property type="nucleotide sequence ID" value="NZ_BJWH01000004.1"/>
</dbReference>
<dbReference type="Gene3D" id="1.20.5.1930">
    <property type="match status" value="1"/>
</dbReference>
<dbReference type="GO" id="GO:0046983">
    <property type="term" value="F:protein dimerization activity"/>
    <property type="evidence" value="ECO:0007669"/>
    <property type="project" value="InterPro"/>
</dbReference>
<dbReference type="EMBL" id="BJWH01000004">
    <property type="protein sequence ID" value="GEL97735.1"/>
    <property type="molecule type" value="Genomic_DNA"/>
</dbReference>
<feature type="domain" description="GAF" evidence="4">
    <location>
        <begin position="198"/>
        <end position="341"/>
    </location>
</feature>
<sequence>MAEETLPGAPPSTDLPHGDDLVDAILAVTSEIELAAVLDRFVQVAARLTGALSGALTVIDDSGVSTAFVTTGPPGTVADVLRSAPLALGALGAVPATGALRLTDVRDHPAFRGIPADHPTTVPFLGTSVRVGPRVFGQLCLSEKAGGFTPADEHVVVSLAAAAGAAVTNARLYADARQRVHWLQAGQDLTTLLLEGLDDDDALERIVSTARDADHADAAALALPGVGGALLIEVAVGRKRRKLVGTAMPPGSRAWSVVEDRKGRITSSLSRAHSVAAPAMRAFGPALFTPVLVPGGAVGVLILLRKVGAPLFEPYDLTTAESFATQAALAYQLAAGRHAQDVAALHDERERIARDLHDLAIQQLFATGLQLETVRRRAARGVDATELTAIVDEALDNVDDSVRQIRRIVHDLRDPDAATGLVERLRREAFLARTGLGFAPALVVSLDGVVVTEGGLDEDRLDGRVGRDLASDVVAVVREGLANAARHAQATSVTVRVRVLGAGPQGSVRVEVEDDGVGLAPGPGRTSGTHNLTERARQHGGTADIGAAPDGHGTLLTWQAPLG</sequence>
<evidence type="ECO:0000256" key="1">
    <source>
        <dbReference type="ARBA" id="ARBA00022679"/>
    </source>
</evidence>
<proteinExistence type="predicted"/>
<evidence type="ECO:0000256" key="2">
    <source>
        <dbReference type="ARBA" id="ARBA00022777"/>
    </source>
</evidence>
<dbReference type="SUPFAM" id="SSF55874">
    <property type="entry name" value="ATPase domain of HSP90 chaperone/DNA topoisomerase II/histidine kinase"/>
    <property type="match status" value="1"/>
</dbReference>
<feature type="domain" description="GAF" evidence="4">
    <location>
        <begin position="33"/>
        <end position="177"/>
    </location>
</feature>
<dbReference type="InterPro" id="IPR036890">
    <property type="entry name" value="HATPase_C_sf"/>
</dbReference>
<dbReference type="Pfam" id="PF13185">
    <property type="entry name" value="GAF_2"/>
    <property type="match status" value="2"/>
</dbReference>
<dbReference type="AlphaFoldDB" id="A0A511JIJ2"/>
<keyword evidence="6" id="KW-1185">Reference proteome</keyword>
<keyword evidence="1" id="KW-0808">Transferase</keyword>
<dbReference type="PANTHER" id="PTHR24421:SF56">
    <property type="entry name" value="OXYGEN SENSOR HISTIDINE KINASE RESPONSE REGULATOR DOST"/>
    <property type="match status" value="1"/>
</dbReference>
<dbReference type="Gene3D" id="3.30.565.10">
    <property type="entry name" value="Histidine kinase-like ATPase, C-terminal domain"/>
    <property type="match status" value="1"/>
</dbReference>
<dbReference type="SMART" id="SM00065">
    <property type="entry name" value="GAF"/>
    <property type="match status" value="2"/>
</dbReference>
<dbReference type="InterPro" id="IPR050482">
    <property type="entry name" value="Sensor_HK_TwoCompSys"/>
</dbReference>
<dbReference type="SUPFAM" id="SSF55781">
    <property type="entry name" value="GAF domain-like"/>
    <property type="match status" value="2"/>
</dbReference>
<protein>
    <submittedName>
        <fullName evidence="5">Putative histidine kinase response regulator</fullName>
    </submittedName>
</protein>
<keyword evidence="2 5" id="KW-0418">Kinase</keyword>
<accession>A0A511JIJ2</accession>
<dbReference type="Gene3D" id="3.30.450.40">
    <property type="match status" value="2"/>
</dbReference>
<evidence type="ECO:0000259" key="4">
    <source>
        <dbReference type="SMART" id="SM00065"/>
    </source>
</evidence>
<organism evidence="5 6">
    <name type="scientific">Cellulomonas terrae</name>
    <dbReference type="NCBI Taxonomy" id="311234"/>
    <lineage>
        <taxon>Bacteria</taxon>
        <taxon>Bacillati</taxon>
        <taxon>Actinomycetota</taxon>
        <taxon>Actinomycetes</taxon>
        <taxon>Micrococcales</taxon>
        <taxon>Cellulomonadaceae</taxon>
        <taxon>Cellulomonas</taxon>
    </lineage>
</organism>
<evidence type="ECO:0000313" key="6">
    <source>
        <dbReference type="Proteomes" id="UP000321049"/>
    </source>
</evidence>
<name>A0A511JIJ2_9CELL</name>
<dbReference type="InterPro" id="IPR003594">
    <property type="entry name" value="HATPase_dom"/>
</dbReference>
<dbReference type="GO" id="GO:0000155">
    <property type="term" value="F:phosphorelay sensor kinase activity"/>
    <property type="evidence" value="ECO:0007669"/>
    <property type="project" value="InterPro"/>
</dbReference>
<dbReference type="CDD" id="cd16917">
    <property type="entry name" value="HATPase_UhpB-NarQ-NarX-like"/>
    <property type="match status" value="1"/>
</dbReference>
<dbReference type="InterPro" id="IPR029016">
    <property type="entry name" value="GAF-like_dom_sf"/>
</dbReference>
<dbReference type="Pfam" id="PF07730">
    <property type="entry name" value="HisKA_3"/>
    <property type="match status" value="1"/>
</dbReference>
<reference evidence="5 6" key="1">
    <citation type="submission" date="2019-07" db="EMBL/GenBank/DDBJ databases">
        <title>Whole genome shotgun sequence of Cellulomonas terrae NBRC 100819.</title>
        <authorList>
            <person name="Hosoyama A."/>
            <person name="Uohara A."/>
            <person name="Ohji S."/>
            <person name="Ichikawa N."/>
        </authorList>
    </citation>
    <scope>NUCLEOTIDE SEQUENCE [LARGE SCALE GENOMIC DNA]</scope>
    <source>
        <strain evidence="5 6">NBRC 100819</strain>
    </source>
</reference>
<dbReference type="InterPro" id="IPR011712">
    <property type="entry name" value="Sig_transdc_His_kin_sub3_dim/P"/>
</dbReference>
<dbReference type="GO" id="GO:0016020">
    <property type="term" value="C:membrane"/>
    <property type="evidence" value="ECO:0007669"/>
    <property type="project" value="InterPro"/>
</dbReference>
<gene>
    <name evidence="5" type="ORF">CTE05_12820</name>
</gene>